<evidence type="ECO:0000256" key="9">
    <source>
        <dbReference type="ARBA" id="ARBA00038276"/>
    </source>
</evidence>
<keyword evidence="7" id="KW-0067">ATP-binding</keyword>
<reference evidence="12" key="1">
    <citation type="journal article" date="2018" name="Science">
        <title>A primordial and reversible TCA cycle in a facultatively chemolithoautotrophic thermophile.</title>
        <authorList>
            <person name="Nunoura T."/>
            <person name="Chikaraishi Y."/>
            <person name="Izaki R."/>
            <person name="Suwa T."/>
            <person name="Sato T."/>
            <person name="Harada T."/>
            <person name="Mori K."/>
            <person name="Kato Y."/>
            <person name="Miyazaki M."/>
            <person name="Shimamura S."/>
            <person name="Yanagawa K."/>
            <person name="Shuto A."/>
            <person name="Ohkouchi N."/>
            <person name="Fujita N."/>
            <person name="Takaki Y."/>
            <person name="Atomi H."/>
            <person name="Takai K."/>
        </authorList>
    </citation>
    <scope>NUCLEOTIDE SEQUENCE [LARGE SCALE GENOMIC DNA]</scope>
    <source>
        <strain evidence="12">DSM 17441 / JCM 13301 / NBRC 103674 / ABI70S6</strain>
    </source>
</reference>
<evidence type="ECO:0000259" key="10">
    <source>
        <dbReference type="Pfam" id="PF01909"/>
    </source>
</evidence>
<organism evidence="11 12">
    <name type="scientific">Thermosulfidibacter takaii (strain DSM 17441 / JCM 13301 / NBRC 103674 / ABI70S6)</name>
    <dbReference type="NCBI Taxonomy" id="1298851"/>
    <lineage>
        <taxon>Bacteria</taxon>
        <taxon>Pseudomonadati</taxon>
        <taxon>Thermosulfidibacterota</taxon>
        <taxon>Thermosulfidibacteria</taxon>
        <taxon>Thermosulfidibacterales</taxon>
        <taxon>Thermosulfidibacteraceae</taxon>
    </lineage>
</organism>
<dbReference type="Pfam" id="PF01909">
    <property type="entry name" value="NTP_transf_2"/>
    <property type="match status" value="1"/>
</dbReference>
<dbReference type="PATRIC" id="fig|1298851.3.peg.1167"/>
<dbReference type="GO" id="GO:0046872">
    <property type="term" value="F:metal ion binding"/>
    <property type="evidence" value="ECO:0007669"/>
    <property type="project" value="UniProtKB-KW"/>
</dbReference>
<evidence type="ECO:0000256" key="3">
    <source>
        <dbReference type="ARBA" id="ARBA00022679"/>
    </source>
</evidence>
<evidence type="ECO:0000256" key="8">
    <source>
        <dbReference type="ARBA" id="ARBA00022842"/>
    </source>
</evidence>
<dbReference type="CDD" id="cd05403">
    <property type="entry name" value="NT_KNTase_like"/>
    <property type="match status" value="1"/>
</dbReference>
<dbReference type="InterPro" id="IPR052038">
    <property type="entry name" value="Type-VII_TA_antitoxin"/>
</dbReference>
<dbReference type="STRING" id="1298851.TST_1110"/>
<comment type="cofactor">
    <cofactor evidence="1">
        <name>Mg(2+)</name>
        <dbReference type="ChEBI" id="CHEBI:18420"/>
    </cofactor>
</comment>
<evidence type="ECO:0000256" key="7">
    <source>
        <dbReference type="ARBA" id="ARBA00022840"/>
    </source>
</evidence>
<dbReference type="Gene3D" id="3.30.460.10">
    <property type="entry name" value="Beta Polymerase, domain 2"/>
    <property type="match status" value="1"/>
</dbReference>
<keyword evidence="8" id="KW-0460">Magnesium</keyword>
<dbReference type="PANTHER" id="PTHR33571:SF19">
    <property type="entry name" value="PROTEIN ADENYLYLTRANSFERASE MJ0128-RELATED"/>
    <property type="match status" value="1"/>
</dbReference>
<evidence type="ECO:0000256" key="1">
    <source>
        <dbReference type="ARBA" id="ARBA00001946"/>
    </source>
</evidence>
<dbReference type="AlphaFoldDB" id="A0A0S3QU99"/>
<dbReference type="GO" id="GO:0016779">
    <property type="term" value="F:nucleotidyltransferase activity"/>
    <property type="evidence" value="ECO:0007669"/>
    <property type="project" value="UniProtKB-KW"/>
</dbReference>
<dbReference type="PANTHER" id="PTHR33571">
    <property type="entry name" value="SSL8005 PROTEIN"/>
    <property type="match status" value="1"/>
</dbReference>
<dbReference type="Proteomes" id="UP000063234">
    <property type="component" value="Chromosome"/>
</dbReference>
<dbReference type="InterPro" id="IPR002934">
    <property type="entry name" value="Polymerase_NTP_transf_dom"/>
</dbReference>
<proteinExistence type="inferred from homology"/>
<name>A0A0S3QU99_THET7</name>
<keyword evidence="6" id="KW-0547">Nucleotide-binding</keyword>
<keyword evidence="2" id="KW-1277">Toxin-antitoxin system</keyword>
<comment type="similarity">
    <text evidence="9">Belongs to the MntA antitoxin family.</text>
</comment>
<keyword evidence="4" id="KW-0548">Nucleotidyltransferase</keyword>
<gene>
    <name evidence="11" type="ORF">TST_1110</name>
</gene>
<evidence type="ECO:0000313" key="11">
    <source>
        <dbReference type="EMBL" id="BAT71904.1"/>
    </source>
</evidence>
<dbReference type="EMBL" id="AP013035">
    <property type="protein sequence ID" value="BAT71904.1"/>
    <property type="molecule type" value="Genomic_DNA"/>
</dbReference>
<evidence type="ECO:0000256" key="5">
    <source>
        <dbReference type="ARBA" id="ARBA00022723"/>
    </source>
</evidence>
<dbReference type="GO" id="GO:0005524">
    <property type="term" value="F:ATP binding"/>
    <property type="evidence" value="ECO:0007669"/>
    <property type="project" value="UniProtKB-KW"/>
</dbReference>
<dbReference type="RefSeq" id="WP_068549896.1">
    <property type="nucleotide sequence ID" value="NZ_AP013035.1"/>
</dbReference>
<evidence type="ECO:0000256" key="4">
    <source>
        <dbReference type="ARBA" id="ARBA00022695"/>
    </source>
</evidence>
<keyword evidence="3" id="KW-0808">Transferase</keyword>
<protein>
    <submittedName>
        <fullName evidence="11">DNA polymerase beta domain protein</fullName>
    </submittedName>
</protein>
<dbReference type="KEGG" id="ttk:TST_1110"/>
<evidence type="ECO:0000256" key="6">
    <source>
        <dbReference type="ARBA" id="ARBA00022741"/>
    </source>
</evidence>
<dbReference type="InterPro" id="IPR043519">
    <property type="entry name" value="NT_sf"/>
</dbReference>
<dbReference type="SUPFAM" id="SSF81301">
    <property type="entry name" value="Nucleotidyltransferase"/>
    <property type="match status" value="1"/>
</dbReference>
<feature type="domain" description="Polymerase nucleotidyl transferase" evidence="10">
    <location>
        <begin position="14"/>
        <end position="100"/>
    </location>
</feature>
<evidence type="ECO:0000313" key="12">
    <source>
        <dbReference type="Proteomes" id="UP000063234"/>
    </source>
</evidence>
<evidence type="ECO:0000256" key="2">
    <source>
        <dbReference type="ARBA" id="ARBA00022649"/>
    </source>
</evidence>
<sequence length="100" mass="11550">MEKVGKVEEIKEKLRELKPVLMQKYGVKEIGIFGSYVKGKVRKGSDLDILVDFYEVPDLLTFVELQDFLTKRLKVQVDLVMKSSLKPYIGKVILQEVVYV</sequence>
<keyword evidence="12" id="KW-1185">Reference proteome</keyword>
<accession>A0A0S3QU99</accession>
<keyword evidence="5" id="KW-0479">Metal-binding</keyword>